<sequence>MKEPNTSGPILPNTKMENTERKSTRRRREKTGKGPSTVRVGTKMPPQRDTKKRRKANAKRPAQSRAKTNRDKEKLKEDKGRPSGEPLPENTL</sequence>
<dbReference type="Ensembl" id="ENSVURT00010001165.1">
    <property type="protein sequence ID" value="ENSVURP00010001007.1"/>
    <property type="gene ID" value="ENSVURG00010000882.1"/>
</dbReference>
<dbReference type="GeneTree" id="ENSGT00960000189497"/>
<feature type="compositionally biased region" description="Basic and acidic residues" evidence="1">
    <location>
        <begin position="68"/>
        <end position="82"/>
    </location>
</feature>
<evidence type="ECO:0000256" key="1">
    <source>
        <dbReference type="SAM" id="MobiDB-lite"/>
    </source>
</evidence>
<dbReference type="AlphaFoldDB" id="A0A4X2JVE3"/>
<keyword evidence="3" id="KW-1185">Reference proteome</keyword>
<reference evidence="2" key="3">
    <citation type="submission" date="2025-09" db="UniProtKB">
        <authorList>
            <consortium name="Ensembl"/>
        </authorList>
    </citation>
    <scope>IDENTIFICATION</scope>
</reference>
<reference evidence="3" key="1">
    <citation type="submission" date="2018-12" db="EMBL/GenBank/DDBJ databases">
        <authorList>
            <person name="Yazar S."/>
        </authorList>
    </citation>
    <scope>NUCLEOTIDE SEQUENCE [LARGE SCALE GENOMIC DNA]</scope>
</reference>
<accession>A0A4X2JVE3</accession>
<proteinExistence type="predicted"/>
<reference evidence="2" key="2">
    <citation type="submission" date="2025-08" db="UniProtKB">
        <authorList>
            <consortium name="Ensembl"/>
        </authorList>
    </citation>
    <scope>IDENTIFICATION</scope>
</reference>
<name>A0A4X2JVE3_VOMUR</name>
<feature type="region of interest" description="Disordered" evidence="1">
    <location>
        <begin position="1"/>
        <end position="92"/>
    </location>
</feature>
<dbReference type="Proteomes" id="UP000314987">
    <property type="component" value="Unassembled WGS sequence"/>
</dbReference>
<protein>
    <submittedName>
        <fullName evidence="2">Uncharacterized protein</fullName>
    </submittedName>
</protein>
<evidence type="ECO:0000313" key="2">
    <source>
        <dbReference type="Ensembl" id="ENSVURP00010001007.1"/>
    </source>
</evidence>
<organism evidence="2 3">
    <name type="scientific">Vombatus ursinus</name>
    <name type="common">Common wombat</name>
    <dbReference type="NCBI Taxonomy" id="29139"/>
    <lineage>
        <taxon>Eukaryota</taxon>
        <taxon>Metazoa</taxon>
        <taxon>Chordata</taxon>
        <taxon>Craniata</taxon>
        <taxon>Vertebrata</taxon>
        <taxon>Euteleostomi</taxon>
        <taxon>Mammalia</taxon>
        <taxon>Metatheria</taxon>
        <taxon>Diprotodontia</taxon>
        <taxon>Vombatidae</taxon>
        <taxon>Vombatus</taxon>
    </lineage>
</organism>
<evidence type="ECO:0000313" key="3">
    <source>
        <dbReference type="Proteomes" id="UP000314987"/>
    </source>
</evidence>